<organism evidence="1 2">
    <name type="scientific">Sphenostylis stenocarpa</name>
    <dbReference type="NCBI Taxonomy" id="92480"/>
    <lineage>
        <taxon>Eukaryota</taxon>
        <taxon>Viridiplantae</taxon>
        <taxon>Streptophyta</taxon>
        <taxon>Embryophyta</taxon>
        <taxon>Tracheophyta</taxon>
        <taxon>Spermatophyta</taxon>
        <taxon>Magnoliopsida</taxon>
        <taxon>eudicotyledons</taxon>
        <taxon>Gunneridae</taxon>
        <taxon>Pentapetalae</taxon>
        <taxon>rosids</taxon>
        <taxon>fabids</taxon>
        <taxon>Fabales</taxon>
        <taxon>Fabaceae</taxon>
        <taxon>Papilionoideae</taxon>
        <taxon>50 kb inversion clade</taxon>
        <taxon>NPAAA clade</taxon>
        <taxon>indigoferoid/millettioid clade</taxon>
        <taxon>Phaseoleae</taxon>
        <taxon>Sphenostylis</taxon>
    </lineage>
</organism>
<reference evidence="1" key="1">
    <citation type="submission" date="2023-10" db="EMBL/GenBank/DDBJ databases">
        <authorList>
            <person name="Domelevo Entfellner J.-B."/>
        </authorList>
    </citation>
    <scope>NUCLEOTIDE SEQUENCE</scope>
</reference>
<gene>
    <name evidence="1" type="ORF">AYBTSS11_LOCUS27640</name>
</gene>
<name>A0AA86TB56_9FABA</name>
<proteinExistence type="predicted"/>
<feature type="non-terminal residue" evidence="1">
    <location>
        <position position="1"/>
    </location>
</feature>
<evidence type="ECO:0000313" key="2">
    <source>
        <dbReference type="Proteomes" id="UP001189624"/>
    </source>
</evidence>
<protein>
    <submittedName>
        <fullName evidence="1">Uncharacterized protein</fullName>
    </submittedName>
</protein>
<keyword evidence="2" id="KW-1185">Reference proteome</keyword>
<sequence length="86" mass="10004">ERCECEHVRRRNERHDTYMGETKNRVLSMGGPTFTPTSLSSPNRMDLKELKMGQTDKYPPTKVYVGRKLHEQQGICSTIKDDEECE</sequence>
<accession>A0AA86TB56</accession>
<dbReference type="Gramene" id="rna-AYBTSS11_LOCUS27640">
    <property type="protein sequence ID" value="CAJ1975515.1"/>
    <property type="gene ID" value="gene-AYBTSS11_LOCUS27640"/>
</dbReference>
<dbReference type="EMBL" id="OY731406">
    <property type="protein sequence ID" value="CAJ1975515.1"/>
    <property type="molecule type" value="Genomic_DNA"/>
</dbReference>
<evidence type="ECO:0000313" key="1">
    <source>
        <dbReference type="EMBL" id="CAJ1975515.1"/>
    </source>
</evidence>
<dbReference type="AlphaFoldDB" id="A0AA86TB56"/>
<dbReference type="Proteomes" id="UP001189624">
    <property type="component" value="Chromosome 9"/>
</dbReference>